<evidence type="ECO:0000313" key="8">
    <source>
        <dbReference type="EMBL" id="GII39678.1"/>
    </source>
</evidence>
<evidence type="ECO:0000259" key="6">
    <source>
        <dbReference type="Pfam" id="PF04542"/>
    </source>
</evidence>
<dbReference type="Proteomes" id="UP000622547">
    <property type="component" value="Unassembled WGS sequence"/>
</dbReference>
<dbReference type="GO" id="GO:0006352">
    <property type="term" value="P:DNA-templated transcription initiation"/>
    <property type="evidence" value="ECO:0007669"/>
    <property type="project" value="InterPro"/>
</dbReference>
<dbReference type="InterPro" id="IPR013249">
    <property type="entry name" value="RNA_pol_sigma70_r4_t2"/>
</dbReference>
<dbReference type="InterPro" id="IPR013325">
    <property type="entry name" value="RNA_pol_sigma_r2"/>
</dbReference>
<proteinExistence type="inferred from homology"/>
<feature type="domain" description="RNA polymerase sigma factor 70 region 4 type 2" evidence="7">
    <location>
        <begin position="111"/>
        <end position="163"/>
    </location>
</feature>
<dbReference type="Pfam" id="PF08281">
    <property type="entry name" value="Sigma70_r4_2"/>
    <property type="match status" value="1"/>
</dbReference>
<comment type="similarity">
    <text evidence="1">Belongs to the sigma-70 factor family. ECF subfamily.</text>
</comment>
<accession>A0A8J3XKL6</accession>
<dbReference type="InterPro" id="IPR014284">
    <property type="entry name" value="RNA_pol_sigma-70_dom"/>
</dbReference>
<evidence type="ECO:0000256" key="2">
    <source>
        <dbReference type="ARBA" id="ARBA00023015"/>
    </source>
</evidence>
<keyword evidence="9" id="KW-1185">Reference proteome</keyword>
<dbReference type="AlphaFoldDB" id="A0A8J3XKL6"/>
<dbReference type="GO" id="GO:0016987">
    <property type="term" value="F:sigma factor activity"/>
    <property type="evidence" value="ECO:0007669"/>
    <property type="project" value="UniProtKB-KW"/>
</dbReference>
<keyword evidence="4" id="KW-0238">DNA-binding</keyword>
<dbReference type="InterPro" id="IPR013324">
    <property type="entry name" value="RNA_pol_sigma_r3/r4-like"/>
</dbReference>
<protein>
    <submittedName>
        <fullName evidence="8">RNA polymerase sigma24 factor</fullName>
    </submittedName>
</protein>
<evidence type="ECO:0000256" key="1">
    <source>
        <dbReference type="ARBA" id="ARBA00010641"/>
    </source>
</evidence>
<reference evidence="8 9" key="1">
    <citation type="submission" date="2021-01" db="EMBL/GenBank/DDBJ databases">
        <title>Whole genome shotgun sequence of Planotetraspora phitsanulokensis NBRC 104273.</title>
        <authorList>
            <person name="Komaki H."/>
            <person name="Tamura T."/>
        </authorList>
    </citation>
    <scope>NUCLEOTIDE SEQUENCE [LARGE SCALE GENOMIC DNA]</scope>
    <source>
        <strain evidence="8 9">NBRC 104273</strain>
    </source>
</reference>
<keyword evidence="3" id="KW-0731">Sigma factor</keyword>
<evidence type="ECO:0000256" key="5">
    <source>
        <dbReference type="ARBA" id="ARBA00023163"/>
    </source>
</evidence>
<dbReference type="SUPFAM" id="SSF88946">
    <property type="entry name" value="Sigma2 domain of RNA polymerase sigma factors"/>
    <property type="match status" value="1"/>
</dbReference>
<dbReference type="GO" id="GO:0003677">
    <property type="term" value="F:DNA binding"/>
    <property type="evidence" value="ECO:0007669"/>
    <property type="project" value="UniProtKB-KW"/>
</dbReference>
<feature type="domain" description="RNA polymerase sigma-70 region 2" evidence="6">
    <location>
        <begin position="26"/>
        <end position="83"/>
    </location>
</feature>
<organism evidence="8 9">
    <name type="scientific">Planotetraspora phitsanulokensis</name>
    <dbReference type="NCBI Taxonomy" id="575192"/>
    <lineage>
        <taxon>Bacteria</taxon>
        <taxon>Bacillati</taxon>
        <taxon>Actinomycetota</taxon>
        <taxon>Actinomycetes</taxon>
        <taxon>Streptosporangiales</taxon>
        <taxon>Streptosporangiaceae</taxon>
        <taxon>Planotetraspora</taxon>
    </lineage>
</organism>
<dbReference type="EMBL" id="BOOP01000021">
    <property type="protein sequence ID" value="GII39678.1"/>
    <property type="molecule type" value="Genomic_DNA"/>
</dbReference>
<evidence type="ECO:0000256" key="4">
    <source>
        <dbReference type="ARBA" id="ARBA00023125"/>
    </source>
</evidence>
<dbReference type="Gene3D" id="1.10.1740.10">
    <property type="match status" value="1"/>
</dbReference>
<comment type="caution">
    <text evidence="8">The sequence shown here is derived from an EMBL/GenBank/DDBJ whole genome shotgun (WGS) entry which is preliminary data.</text>
</comment>
<dbReference type="InterPro" id="IPR036388">
    <property type="entry name" value="WH-like_DNA-bd_sf"/>
</dbReference>
<dbReference type="InterPro" id="IPR039425">
    <property type="entry name" value="RNA_pol_sigma-70-like"/>
</dbReference>
<dbReference type="InterPro" id="IPR007627">
    <property type="entry name" value="RNA_pol_sigma70_r2"/>
</dbReference>
<name>A0A8J3XKL6_9ACTN</name>
<evidence type="ECO:0000256" key="3">
    <source>
        <dbReference type="ARBA" id="ARBA00023082"/>
    </source>
</evidence>
<dbReference type="PANTHER" id="PTHR43133">
    <property type="entry name" value="RNA POLYMERASE ECF-TYPE SIGMA FACTO"/>
    <property type="match status" value="1"/>
</dbReference>
<dbReference type="Pfam" id="PF04542">
    <property type="entry name" value="Sigma70_r2"/>
    <property type="match status" value="1"/>
</dbReference>
<dbReference type="PANTHER" id="PTHR43133:SF50">
    <property type="entry name" value="ECF RNA POLYMERASE SIGMA FACTOR SIGM"/>
    <property type="match status" value="1"/>
</dbReference>
<dbReference type="CDD" id="cd06171">
    <property type="entry name" value="Sigma70_r4"/>
    <property type="match status" value="1"/>
</dbReference>
<gene>
    <name evidence="8" type="ORF">Pph01_46810</name>
</gene>
<evidence type="ECO:0000259" key="7">
    <source>
        <dbReference type="Pfam" id="PF08281"/>
    </source>
</evidence>
<keyword evidence="5" id="KW-0804">Transcription</keyword>
<dbReference type="RefSeq" id="WP_204075253.1">
    <property type="nucleotide sequence ID" value="NZ_BAABHI010000032.1"/>
</dbReference>
<dbReference type="Gene3D" id="1.10.10.10">
    <property type="entry name" value="Winged helix-like DNA-binding domain superfamily/Winged helix DNA-binding domain"/>
    <property type="match status" value="1"/>
</dbReference>
<evidence type="ECO:0000313" key="9">
    <source>
        <dbReference type="Proteomes" id="UP000622547"/>
    </source>
</evidence>
<dbReference type="SUPFAM" id="SSF88659">
    <property type="entry name" value="Sigma3 and sigma4 domains of RNA polymerase sigma factors"/>
    <property type="match status" value="1"/>
</dbReference>
<sequence length="177" mass="20011">MRYWGVEQRGQEFTKFYTASKDDCLRIVLINVGDGQLAEDLVAEAFTRAWMSWRKVREHPVPRAWVVRTALNAHVSWWRRRRRELTVGDPTALTGLEGSQLARSADLGLDQALVAALRLLPLRQREVITLRVFFDLDTDATAKLLGISPGTVGAHLHRALATLRTQTQSFSDQEVTS</sequence>
<keyword evidence="2" id="KW-0805">Transcription regulation</keyword>
<dbReference type="NCBIfam" id="TIGR02937">
    <property type="entry name" value="sigma70-ECF"/>
    <property type="match status" value="1"/>
</dbReference>